<feature type="domain" description="Gamma tubulin complex component C-terminal" evidence="7">
    <location>
        <begin position="690"/>
        <end position="1115"/>
    </location>
</feature>
<evidence type="ECO:0000256" key="2">
    <source>
        <dbReference type="ARBA" id="ARBA00010337"/>
    </source>
</evidence>
<evidence type="ECO:0000259" key="8">
    <source>
        <dbReference type="Pfam" id="PF17681"/>
    </source>
</evidence>
<dbReference type="EMBL" id="ML220112">
    <property type="protein sequence ID" value="TGZ84932.1"/>
    <property type="molecule type" value="Genomic_DNA"/>
</dbReference>
<feature type="region of interest" description="Disordered" evidence="6">
    <location>
        <begin position="560"/>
        <end position="584"/>
    </location>
</feature>
<evidence type="ECO:0000256" key="1">
    <source>
        <dbReference type="ARBA" id="ARBA00004245"/>
    </source>
</evidence>
<dbReference type="GO" id="GO:0000278">
    <property type="term" value="P:mitotic cell cycle"/>
    <property type="evidence" value="ECO:0007669"/>
    <property type="project" value="TreeGrafter"/>
</dbReference>
<evidence type="ECO:0000313" key="9">
    <source>
        <dbReference type="EMBL" id="TGZ84932.1"/>
    </source>
</evidence>
<dbReference type="GO" id="GO:0000930">
    <property type="term" value="C:gamma-tubulin complex"/>
    <property type="evidence" value="ECO:0007669"/>
    <property type="project" value="TreeGrafter"/>
</dbReference>
<keyword evidence="3" id="KW-0963">Cytoplasm</keyword>
<sequence>MSLFDFTFPDLIPPDAPSDGRPFTLPDLYRRSILTYLREPYDFFDSSDPSDPSANLFSFPSDFPADPADPALASILADLQSKTSLFPDQEFKPEALDGTAIPTDLQKQSSLFPIPEFSDHHLDPGPVTRCFTGARAAENSTLFKLPRDWKSTVPVLPYRQTAAWPSFDGEKIPDADRPSSPLSHDGSDFSTLPDEDAEEGDTIPDSDGADVWIRPDSALDVYVNEAGTTGLDQALEEWEMMEEGGEKGWVVREDVFCACLLNLGLGRSSVLFYYDTEKGAFAPRRERIRVSGCAAGTVDNIVKSFAQCGLSIKKLQSFTEDVYKNVNSSSATLVALAGVVDTIRESIQKRFSTSYDTVRSILHLHSLLQQPALIIDAFVHISNAAIGARNDCELLTKHFEAIQQQQHRTAWLRPLLIETLARVTRPWLEVVEQWIGLKKSPGGRGDSQLPEKFFVKVEETVELDELGKERKNRSYAFDKSHVPSFMSLDMAENIYEIGRSLRFLENFKEGHPLTKPPGDDQDTPRLEWKFSWTDLQKLQEKAKAHEDQLIAEVNRYKTSQQQTPTITAGGEVGEPGELPSSPVLPSSPQLKEPVATLFSAPNFDPFTATPEEISAHLQTSMFKLSQAPATTFDQLSLLLSSLSPLSSTSATFPPPLTTTSLLSFSNLLSAHSRIIHQETLQLFLHGQHKLQDHLSTLRRYFLMGDGIFVSRLSDALFSPAMTGTEKRANGSRRVGAMGGMGLRLGARTIWPPGGSELRLALMDVLDPGTNHHTQLNHEDTKPDVSFSIRTLSPTDLDKITDPTSLSALDFLRLEYKPPAPLNTVISTEALWKYDRIWFVLLRITRMVYVVNNFLPSFSKSWASPGPQFSGKTPISPNQDLDQTGETYLLHRFSLEARHFILTLADYFTTTAISLPWSHLLTTLSTLSESQTVTISHLSHLHDTALDRILFAMLARKRQKTVMQLVENVCGYILQFAAILQRRQEEQSKHGNHSHQQEHVQPLGVSRGERQNRGSSSATVGEKNQQQQQPPGENSDLAQLRALHTSFTREIRVFIKVCRGLSEKRGYVSSSAPGAGTHTLAAHGGVGEAQSVVRVDREEANLLGMLVVRMEMGGFWERREKRERVGDGGEGGKRRRVGV</sequence>
<evidence type="ECO:0000259" key="7">
    <source>
        <dbReference type="Pfam" id="PF04130"/>
    </source>
</evidence>
<dbReference type="Gene3D" id="1.20.120.1900">
    <property type="entry name" value="Gamma-tubulin complex, C-terminal domain"/>
    <property type="match status" value="1"/>
</dbReference>
<feature type="compositionally biased region" description="Basic and acidic residues" evidence="6">
    <location>
        <begin position="168"/>
        <end position="177"/>
    </location>
</feature>
<keyword evidence="5" id="KW-0206">Cytoskeleton</keyword>
<dbReference type="GO" id="GO:0005816">
    <property type="term" value="C:spindle pole body"/>
    <property type="evidence" value="ECO:0007669"/>
    <property type="project" value="UniProtKB-ARBA"/>
</dbReference>
<gene>
    <name evidence="9" type="ORF">EX30DRAFT_392332</name>
</gene>
<feature type="compositionally biased region" description="Polar residues" evidence="6">
    <location>
        <begin position="1012"/>
        <end position="1031"/>
    </location>
</feature>
<comment type="subcellular location">
    <subcellularLocation>
        <location evidence="1">Cytoplasm</location>
        <location evidence="1">Cytoskeleton</location>
    </subcellularLocation>
</comment>
<accession>A0A4S2N6I2</accession>
<organism evidence="9 10">
    <name type="scientific">Ascodesmis nigricans</name>
    <dbReference type="NCBI Taxonomy" id="341454"/>
    <lineage>
        <taxon>Eukaryota</taxon>
        <taxon>Fungi</taxon>
        <taxon>Dikarya</taxon>
        <taxon>Ascomycota</taxon>
        <taxon>Pezizomycotina</taxon>
        <taxon>Pezizomycetes</taxon>
        <taxon>Pezizales</taxon>
        <taxon>Ascodesmidaceae</taxon>
        <taxon>Ascodesmis</taxon>
    </lineage>
</organism>
<feature type="domain" description="Gamma tubulin complex component protein N-terminal" evidence="8">
    <location>
        <begin position="260"/>
        <end position="523"/>
    </location>
</feature>
<feature type="region of interest" description="Disordered" evidence="6">
    <location>
        <begin position="984"/>
        <end position="1033"/>
    </location>
</feature>
<evidence type="ECO:0000256" key="6">
    <source>
        <dbReference type="SAM" id="MobiDB-lite"/>
    </source>
</evidence>
<dbReference type="InterPro" id="IPR040457">
    <property type="entry name" value="GCP_C"/>
</dbReference>
<dbReference type="STRING" id="341454.A0A4S2N6I2"/>
<dbReference type="PANTHER" id="PTHR19302:SF70">
    <property type="entry name" value="GAMMA-TUBULIN COMPLEX COMPONENT 6"/>
    <property type="match status" value="1"/>
</dbReference>
<reference evidence="9 10" key="1">
    <citation type="submission" date="2019-04" db="EMBL/GenBank/DDBJ databases">
        <title>Comparative genomics and transcriptomics to analyze fruiting body development in filamentous ascomycetes.</title>
        <authorList>
            <consortium name="DOE Joint Genome Institute"/>
            <person name="Lutkenhaus R."/>
            <person name="Traeger S."/>
            <person name="Breuer J."/>
            <person name="Kuo A."/>
            <person name="Lipzen A."/>
            <person name="Pangilinan J."/>
            <person name="Dilworth D."/>
            <person name="Sandor L."/>
            <person name="Poggeler S."/>
            <person name="Barry K."/>
            <person name="Grigoriev I.V."/>
            <person name="Nowrousian M."/>
        </authorList>
    </citation>
    <scope>NUCLEOTIDE SEQUENCE [LARGE SCALE GENOMIC DNA]</scope>
    <source>
        <strain evidence="9 10">CBS 389.68</strain>
    </source>
</reference>
<dbReference type="GO" id="GO:0051321">
    <property type="term" value="P:meiotic cell cycle"/>
    <property type="evidence" value="ECO:0007669"/>
    <property type="project" value="TreeGrafter"/>
</dbReference>
<dbReference type="InterPro" id="IPR041470">
    <property type="entry name" value="GCP_N"/>
</dbReference>
<dbReference type="GO" id="GO:0007020">
    <property type="term" value="P:microtubule nucleation"/>
    <property type="evidence" value="ECO:0007669"/>
    <property type="project" value="InterPro"/>
</dbReference>
<feature type="compositionally biased region" description="Acidic residues" evidence="6">
    <location>
        <begin position="193"/>
        <end position="208"/>
    </location>
</feature>
<proteinExistence type="inferred from homology"/>
<dbReference type="OrthoDB" id="775571at2759"/>
<name>A0A4S2N6I2_9PEZI</name>
<evidence type="ECO:0000256" key="5">
    <source>
        <dbReference type="ARBA" id="ARBA00023212"/>
    </source>
</evidence>
<dbReference type="Proteomes" id="UP000298138">
    <property type="component" value="Unassembled WGS sequence"/>
</dbReference>
<dbReference type="GO" id="GO:0051011">
    <property type="term" value="F:microtubule minus-end binding"/>
    <property type="evidence" value="ECO:0007669"/>
    <property type="project" value="TreeGrafter"/>
</dbReference>
<feature type="region of interest" description="Disordered" evidence="6">
    <location>
        <begin position="167"/>
        <end position="209"/>
    </location>
</feature>
<dbReference type="Pfam" id="PF17681">
    <property type="entry name" value="GCP_N_terminal"/>
    <property type="match status" value="1"/>
</dbReference>
<dbReference type="AlphaFoldDB" id="A0A4S2N6I2"/>
<dbReference type="GO" id="GO:0031122">
    <property type="term" value="P:cytoplasmic microtubule organization"/>
    <property type="evidence" value="ECO:0007669"/>
    <property type="project" value="TreeGrafter"/>
</dbReference>
<protein>
    <recommendedName>
        <fullName evidence="11">Spindle pole body component</fullName>
    </recommendedName>
</protein>
<dbReference type="GO" id="GO:0051225">
    <property type="term" value="P:spindle assembly"/>
    <property type="evidence" value="ECO:0007669"/>
    <property type="project" value="TreeGrafter"/>
</dbReference>
<dbReference type="Pfam" id="PF04130">
    <property type="entry name" value="GCP_C_terminal"/>
    <property type="match status" value="1"/>
</dbReference>
<dbReference type="GO" id="GO:0043015">
    <property type="term" value="F:gamma-tubulin binding"/>
    <property type="evidence" value="ECO:0007669"/>
    <property type="project" value="InterPro"/>
</dbReference>
<dbReference type="GO" id="GO:0005874">
    <property type="term" value="C:microtubule"/>
    <property type="evidence" value="ECO:0007669"/>
    <property type="project" value="UniProtKB-KW"/>
</dbReference>
<evidence type="ECO:0000313" key="10">
    <source>
        <dbReference type="Proteomes" id="UP000298138"/>
    </source>
</evidence>
<dbReference type="InterPro" id="IPR007259">
    <property type="entry name" value="GCP"/>
</dbReference>
<evidence type="ECO:0008006" key="11">
    <source>
        <dbReference type="Google" id="ProtNLM"/>
    </source>
</evidence>
<dbReference type="GO" id="GO:0000922">
    <property type="term" value="C:spindle pole"/>
    <property type="evidence" value="ECO:0007669"/>
    <property type="project" value="InterPro"/>
</dbReference>
<evidence type="ECO:0000256" key="3">
    <source>
        <dbReference type="ARBA" id="ARBA00022490"/>
    </source>
</evidence>
<dbReference type="PANTHER" id="PTHR19302">
    <property type="entry name" value="GAMMA TUBULIN COMPLEX PROTEIN"/>
    <property type="match status" value="1"/>
</dbReference>
<comment type="similarity">
    <text evidence="2">Belongs to the TUBGCP family.</text>
</comment>
<dbReference type="InParanoid" id="A0A4S2N6I2"/>
<evidence type="ECO:0000256" key="4">
    <source>
        <dbReference type="ARBA" id="ARBA00022701"/>
    </source>
</evidence>
<keyword evidence="4" id="KW-0493">Microtubule</keyword>
<dbReference type="InterPro" id="IPR042241">
    <property type="entry name" value="GCP_C_sf"/>
</dbReference>
<keyword evidence="10" id="KW-1185">Reference proteome</keyword>